<sequence length="257" mass="29384">MTTDARFPLELERIIFLMALQNRLSDAPNLFSVARRVHDWLVPKAFEVVVLQHRQSYPIGFTKDKFQRYGKHVRHLLISSIPVGFDSASVYISFCPHVQNLALWTGHNPTEIEAIIKLPLTHLSVNIDRMGPLSPPLLHLFSMITHLDVVGSFFSWDECASLIHFPILTHLAIFRGSLPAIVPLILEQLPQIQVLIWRGNSPDEKLKESEFPESSSFDDERLVCIECEDCEDWLNGARGGQDMWRFAESLVESRREG</sequence>
<reference evidence="1 2" key="1">
    <citation type="journal article" date="2019" name="Nat. Ecol. Evol.">
        <title>Megaphylogeny resolves global patterns of mushroom evolution.</title>
        <authorList>
            <person name="Varga T."/>
            <person name="Krizsan K."/>
            <person name="Foldi C."/>
            <person name="Dima B."/>
            <person name="Sanchez-Garcia M."/>
            <person name="Sanchez-Ramirez S."/>
            <person name="Szollosi G.J."/>
            <person name="Szarkandi J.G."/>
            <person name="Papp V."/>
            <person name="Albert L."/>
            <person name="Andreopoulos W."/>
            <person name="Angelini C."/>
            <person name="Antonin V."/>
            <person name="Barry K.W."/>
            <person name="Bougher N.L."/>
            <person name="Buchanan P."/>
            <person name="Buyck B."/>
            <person name="Bense V."/>
            <person name="Catcheside P."/>
            <person name="Chovatia M."/>
            <person name="Cooper J."/>
            <person name="Damon W."/>
            <person name="Desjardin D."/>
            <person name="Finy P."/>
            <person name="Geml J."/>
            <person name="Haridas S."/>
            <person name="Hughes K."/>
            <person name="Justo A."/>
            <person name="Karasinski D."/>
            <person name="Kautmanova I."/>
            <person name="Kiss B."/>
            <person name="Kocsube S."/>
            <person name="Kotiranta H."/>
            <person name="LaButti K.M."/>
            <person name="Lechner B.E."/>
            <person name="Liimatainen K."/>
            <person name="Lipzen A."/>
            <person name="Lukacs Z."/>
            <person name="Mihaltcheva S."/>
            <person name="Morgado L.N."/>
            <person name="Niskanen T."/>
            <person name="Noordeloos M.E."/>
            <person name="Ohm R.A."/>
            <person name="Ortiz-Santana B."/>
            <person name="Ovrebo C."/>
            <person name="Racz N."/>
            <person name="Riley R."/>
            <person name="Savchenko A."/>
            <person name="Shiryaev A."/>
            <person name="Soop K."/>
            <person name="Spirin V."/>
            <person name="Szebenyi C."/>
            <person name="Tomsovsky M."/>
            <person name="Tulloss R.E."/>
            <person name="Uehling J."/>
            <person name="Grigoriev I.V."/>
            <person name="Vagvolgyi C."/>
            <person name="Papp T."/>
            <person name="Martin F.M."/>
            <person name="Miettinen O."/>
            <person name="Hibbett D.S."/>
            <person name="Nagy L.G."/>
        </authorList>
    </citation>
    <scope>NUCLEOTIDE SEQUENCE [LARGE SCALE GENOMIC DNA]</scope>
    <source>
        <strain evidence="1 2">NL-1719</strain>
    </source>
</reference>
<organism evidence="1 2">
    <name type="scientific">Pluteus cervinus</name>
    <dbReference type="NCBI Taxonomy" id="181527"/>
    <lineage>
        <taxon>Eukaryota</taxon>
        <taxon>Fungi</taxon>
        <taxon>Dikarya</taxon>
        <taxon>Basidiomycota</taxon>
        <taxon>Agaricomycotina</taxon>
        <taxon>Agaricomycetes</taxon>
        <taxon>Agaricomycetidae</taxon>
        <taxon>Agaricales</taxon>
        <taxon>Pluteineae</taxon>
        <taxon>Pluteaceae</taxon>
        <taxon>Pluteus</taxon>
    </lineage>
</organism>
<gene>
    <name evidence="1" type="ORF">BDN72DRAFT_207567</name>
</gene>
<name>A0ACD3AHP2_9AGAR</name>
<dbReference type="EMBL" id="ML208444">
    <property type="protein sequence ID" value="TFK65211.1"/>
    <property type="molecule type" value="Genomic_DNA"/>
</dbReference>
<evidence type="ECO:0000313" key="2">
    <source>
        <dbReference type="Proteomes" id="UP000308600"/>
    </source>
</evidence>
<protein>
    <submittedName>
        <fullName evidence="1">Uncharacterized protein</fullName>
    </submittedName>
</protein>
<accession>A0ACD3AHP2</accession>
<dbReference type="Proteomes" id="UP000308600">
    <property type="component" value="Unassembled WGS sequence"/>
</dbReference>
<proteinExistence type="predicted"/>
<keyword evidence="2" id="KW-1185">Reference proteome</keyword>
<evidence type="ECO:0000313" key="1">
    <source>
        <dbReference type="EMBL" id="TFK65211.1"/>
    </source>
</evidence>